<dbReference type="OrthoDB" id="106494at2759"/>
<name>A0A8T1V6F2_9STRA</name>
<dbReference type="EMBL" id="JAGDFM010000986">
    <property type="protein sequence ID" value="KAG7375689.1"/>
    <property type="molecule type" value="Genomic_DNA"/>
</dbReference>
<feature type="non-terminal residue" evidence="2">
    <location>
        <position position="71"/>
    </location>
</feature>
<feature type="transmembrane region" description="Helical" evidence="1">
    <location>
        <begin position="32"/>
        <end position="53"/>
    </location>
</feature>
<evidence type="ECO:0000256" key="1">
    <source>
        <dbReference type="SAM" id="Phobius"/>
    </source>
</evidence>
<evidence type="ECO:0000313" key="2">
    <source>
        <dbReference type="EMBL" id="KAG7375689.1"/>
    </source>
</evidence>
<comment type="caution">
    <text evidence="2">The sequence shown here is derived from an EMBL/GenBank/DDBJ whole genome shotgun (WGS) entry which is preliminary data.</text>
</comment>
<dbReference type="AlphaFoldDB" id="A0A8T1V6F2"/>
<keyword evidence="1" id="KW-0812">Transmembrane</keyword>
<gene>
    <name evidence="2" type="ORF">PHYPSEUDO_015573</name>
</gene>
<keyword evidence="1" id="KW-1133">Transmembrane helix</keyword>
<reference evidence="2" key="1">
    <citation type="submission" date="2021-02" db="EMBL/GenBank/DDBJ databases">
        <authorList>
            <person name="Palmer J.M."/>
        </authorList>
    </citation>
    <scope>NUCLEOTIDE SEQUENCE</scope>
    <source>
        <strain evidence="2">SCRP734</strain>
    </source>
</reference>
<organism evidence="2 3">
    <name type="scientific">Phytophthora pseudosyringae</name>
    <dbReference type="NCBI Taxonomy" id="221518"/>
    <lineage>
        <taxon>Eukaryota</taxon>
        <taxon>Sar</taxon>
        <taxon>Stramenopiles</taxon>
        <taxon>Oomycota</taxon>
        <taxon>Peronosporomycetes</taxon>
        <taxon>Peronosporales</taxon>
        <taxon>Peronosporaceae</taxon>
        <taxon>Phytophthora</taxon>
    </lineage>
</organism>
<keyword evidence="1" id="KW-0472">Membrane</keyword>
<evidence type="ECO:0000313" key="3">
    <source>
        <dbReference type="Proteomes" id="UP000694044"/>
    </source>
</evidence>
<dbReference type="Proteomes" id="UP000694044">
    <property type="component" value="Unassembled WGS sequence"/>
</dbReference>
<proteinExistence type="predicted"/>
<accession>A0A8T1V6F2</accession>
<sequence>MVKSYGTQTVDFAREEDAFVHRPVRGIRRRSSWGAAVLAVVLGVAALSVVATMHNSLAAQQQIIAKMQQQL</sequence>
<keyword evidence="3" id="KW-1185">Reference proteome</keyword>
<protein>
    <submittedName>
        <fullName evidence="2">Uncharacterized protein</fullName>
    </submittedName>
</protein>